<evidence type="ECO:0000259" key="2">
    <source>
        <dbReference type="PROSITE" id="PS50110"/>
    </source>
</evidence>
<dbReference type="Gene3D" id="2.40.50.1020">
    <property type="entry name" value="LytTr DNA-binding domain"/>
    <property type="match status" value="1"/>
</dbReference>
<dbReference type="EMBL" id="JBHSFY010000002">
    <property type="protein sequence ID" value="MFC4476373.1"/>
    <property type="molecule type" value="Genomic_DNA"/>
</dbReference>
<dbReference type="InterPro" id="IPR001789">
    <property type="entry name" value="Sig_transdc_resp-reg_receiver"/>
</dbReference>
<dbReference type="Pfam" id="PF00072">
    <property type="entry name" value="Response_reg"/>
    <property type="match status" value="1"/>
</dbReference>
<evidence type="ECO:0000313" key="5">
    <source>
        <dbReference type="Proteomes" id="UP001596003"/>
    </source>
</evidence>
<dbReference type="PROSITE" id="PS50930">
    <property type="entry name" value="HTH_LYTTR"/>
    <property type="match status" value="1"/>
</dbReference>
<dbReference type="Pfam" id="PF04397">
    <property type="entry name" value="LytTR"/>
    <property type="match status" value="1"/>
</dbReference>
<comment type="caution">
    <text evidence="4">The sequence shown here is derived from an EMBL/GenBank/DDBJ whole genome shotgun (WGS) entry which is preliminary data.</text>
</comment>
<dbReference type="PANTHER" id="PTHR37299:SF1">
    <property type="entry name" value="STAGE 0 SPORULATION PROTEIN A HOMOLOG"/>
    <property type="match status" value="1"/>
</dbReference>
<dbReference type="Proteomes" id="UP001596003">
    <property type="component" value="Unassembled WGS sequence"/>
</dbReference>
<evidence type="ECO:0000259" key="3">
    <source>
        <dbReference type="PROSITE" id="PS50930"/>
    </source>
</evidence>
<dbReference type="InterPro" id="IPR007492">
    <property type="entry name" value="LytTR_DNA-bd_dom"/>
</dbReference>
<dbReference type="InterPro" id="IPR046947">
    <property type="entry name" value="LytR-like"/>
</dbReference>
<feature type="modified residue" description="4-aspartylphosphate" evidence="1">
    <location>
        <position position="55"/>
    </location>
</feature>
<dbReference type="PANTHER" id="PTHR37299">
    <property type="entry name" value="TRANSCRIPTIONAL REGULATOR-RELATED"/>
    <property type="match status" value="1"/>
</dbReference>
<dbReference type="Gene3D" id="3.40.50.2300">
    <property type="match status" value="1"/>
</dbReference>
<dbReference type="SMART" id="SM00448">
    <property type="entry name" value="REC"/>
    <property type="match status" value="1"/>
</dbReference>
<dbReference type="InterPro" id="IPR011006">
    <property type="entry name" value="CheY-like_superfamily"/>
</dbReference>
<organism evidence="4 5">
    <name type="scientific">Flavobacterium chungangensis</name>
    <dbReference type="NCBI Taxonomy" id="2708132"/>
    <lineage>
        <taxon>Bacteria</taxon>
        <taxon>Pseudomonadati</taxon>
        <taxon>Bacteroidota</taxon>
        <taxon>Flavobacteriia</taxon>
        <taxon>Flavobacteriales</taxon>
        <taxon>Flavobacteriaceae</taxon>
        <taxon>Flavobacterium</taxon>
    </lineage>
</organism>
<proteinExistence type="predicted"/>
<protein>
    <submittedName>
        <fullName evidence="4">LytR/AlgR family response regulator transcription factor</fullName>
    </submittedName>
</protein>
<dbReference type="SMART" id="SM00850">
    <property type="entry name" value="LytTR"/>
    <property type="match status" value="1"/>
</dbReference>
<sequence length="240" mass="27658">MKLKCIITDDEPMARKGIRGYIEKTDFLSLIAECETAIELNSLLKKESVDVIFLDVEMPGLTGMEFLSSASNLPKIIIVSAYEHYALKGFEMDVFDYLLKPVSYERFLKSVNKLFDQKQKELNSVQTEYIFIKTDKKTKKIMIRDILFIESMENYVLIHTPNSKETVYCTLKMIAENLPSDLFFQPHRSFIANFEHVSAIEGNTIEIGKHKIPLSKNLKDDIYSKYITGNFIARSKKANN</sequence>
<dbReference type="SUPFAM" id="SSF52172">
    <property type="entry name" value="CheY-like"/>
    <property type="match status" value="1"/>
</dbReference>
<accession>A0ABV8ZBR1</accession>
<evidence type="ECO:0000256" key="1">
    <source>
        <dbReference type="PROSITE-ProRule" id="PRU00169"/>
    </source>
</evidence>
<evidence type="ECO:0000313" key="4">
    <source>
        <dbReference type="EMBL" id="MFC4476373.1"/>
    </source>
</evidence>
<name>A0ABV8ZBR1_9FLAO</name>
<dbReference type="PROSITE" id="PS50110">
    <property type="entry name" value="RESPONSE_REGULATORY"/>
    <property type="match status" value="1"/>
</dbReference>
<dbReference type="RefSeq" id="WP_379795650.1">
    <property type="nucleotide sequence ID" value="NZ_JBHSFY010000002.1"/>
</dbReference>
<reference evidence="5" key="1">
    <citation type="journal article" date="2019" name="Int. J. Syst. Evol. Microbiol.">
        <title>The Global Catalogue of Microorganisms (GCM) 10K type strain sequencing project: providing services to taxonomists for standard genome sequencing and annotation.</title>
        <authorList>
            <consortium name="The Broad Institute Genomics Platform"/>
            <consortium name="The Broad Institute Genome Sequencing Center for Infectious Disease"/>
            <person name="Wu L."/>
            <person name="Ma J."/>
        </authorList>
    </citation>
    <scope>NUCLEOTIDE SEQUENCE [LARGE SCALE GENOMIC DNA]</scope>
    <source>
        <strain evidence="5">NBRC 103627</strain>
    </source>
</reference>
<keyword evidence="1" id="KW-0597">Phosphoprotein</keyword>
<gene>
    <name evidence="4" type="ORF">ACFO3N_04795</name>
</gene>
<feature type="domain" description="HTH LytTR-type" evidence="3">
    <location>
        <begin position="130"/>
        <end position="201"/>
    </location>
</feature>
<keyword evidence="5" id="KW-1185">Reference proteome</keyword>
<feature type="domain" description="Response regulatory" evidence="2">
    <location>
        <begin position="4"/>
        <end position="115"/>
    </location>
</feature>